<accession>A0A1I6STA8</accession>
<proteinExistence type="predicted"/>
<evidence type="ECO:0000313" key="3">
    <source>
        <dbReference type="Proteomes" id="UP000199392"/>
    </source>
</evidence>
<dbReference type="Proteomes" id="UP000199392">
    <property type="component" value="Unassembled WGS sequence"/>
</dbReference>
<dbReference type="EMBL" id="FOZW01000005">
    <property type="protein sequence ID" value="SFS80183.1"/>
    <property type="molecule type" value="Genomic_DNA"/>
</dbReference>
<sequence length="238" mass="25947">MRRRDNCPTTARRTGLASVCPGLLSIGWCTCDSERGQGGREGCQSTASGARCRPSSAKERPGSSPSGSSRMGGRKDQAGRHSASALRQVSRLEMSPRAETFALRTPHATRSGVRVGRRREVPSAGRARRCYCRHAAWRARGRRRAEQRFPAGCFAASKSVTPWPRRAETRAGSRPGSSRAAAGEPLSGGRECRPHPYTRQTHQHLCADPVRVTVALPATTVRASFRSARRDRAWGRTS</sequence>
<feature type="region of interest" description="Disordered" evidence="1">
    <location>
        <begin position="164"/>
        <end position="193"/>
    </location>
</feature>
<feature type="compositionally biased region" description="Low complexity" evidence="1">
    <location>
        <begin position="62"/>
        <end position="71"/>
    </location>
</feature>
<evidence type="ECO:0000256" key="1">
    <source>
        <dbReference type="SAM" id="MobiDB-lite"/>
    </source>
</evidence>
<dbReference type="STRING" id="311180.SAMN04488050_10545"/>
<protein>
    <submittedName>
        <fullName evidence="2">Uncharacterized protein</fullName>
    </submittedName>
</protein>
<keyword evidence="3" id="KW-1185">Reference proteome</keyword>
<reference evidence="3" key="1">
    <citation type="submission" date="2016-10" db="EMBL/GenBank/DDBJ databases">
        <authorList>
            <person name="Varghese N."/>
            <person name="Submissions S."/>
        </authorList>
    </citation>
    <scope>NUCLEOTIDE SEQUENCE [LARGE SCALE GENOMIC DNA]</scope>
    <source>
        <strain evidence="3">DSM 26894</strain>
    </source>
</reference>
<feature type="region of interest" description="Disordered" evidence="1">
    <location>
        <begin position="35"/>
        <end position="120"/>
    </location>
</feature>
<feature type="compositionally biased region" description="Low complexity" evidence="1">
    <location>
        <begin position="172"/>
        <end position="183"/>
    </location>
</feature>
<dbReference type="AlphaFoldDB" id="A0A1I6STA8"/>
<gene>
    <name evidence="2" type="ORF">SAMN04488050_10545</name>
</gene>
<organism evidence="2 3">
    <name type="scientific">Alloyangia pacifica</name>
    <dbReference type="NCBI Taxonomy" id="311180"/>
    <lineage>
        <taxon>Bacteria</taxon>
        <taxon>Pseudomonadati</taxon>
        <taxon>Pseudomonadota</taxon>
        <taxon>Alphaproteobacteria</taxon>
        <taxon>Rhodobacterales</taxon>
        <taxon>Roseobacteraceae</taxon>
        <taxon>Alloyangia</taxon>
    </lineage>
</organism>
<name>A0A1I6STA8_9RHOB</name>
<evidence type="ECO:0000313" key="2">
    <source>
        <dbReference type="EMBL" id="SFS80183.1"/>
    </source>
</evidence>